<name>A0ABW4C4V2_9BACL</name>
<dbReference type="InterPro" id="IPR007768">
    <property type="entry name" value="Suppressor_of_fused"/>
</dbReference>
<dbReference type="PANTHER" id="PTHR10928:SF2">
    <property type="entry name" value="SUPPRESSOR OF FUSED HOMOLOG"/>
    <property type="match status" value="1"/>
</dbReference>
<dbReference type="SUPFAM" id="SSF103359">
    <property type="entry name" value="Suppressor of Fused, N-terminal domain"/>
    <property type="match status" value="1"/>
</dbReference>
<accession>A0ABW4C4V2</accession>
<dbReference type="RefSeq" id="WP_380162698.1">
    <property type="nucleotide sequence ID" value="NZ_JBHTNU010000002.1"/>
</dbReference>
<sequence length="350" mass="39415">MDEHSEEEAVGWDAIDEALKAIYPEQEPKHYAPIIPYILGGGDPLDGISVYERREPVPHWHYVTYGFSELFEKEGDDPTISGYGFELTFRLKKETTDHEPPTWPNHFLNNIARYVFSTGNVFATGHHMNLNGPIATEEETEIRSIAFVQDPELKLMDTPNGDVEFLQVVGITLEEERAVQAWNGLKLMELLAPHLPMYVTDLSRSTLIQDPQIAKAVEEGMEKDGSSTGVLFVDSLEWKEQKNTFKVKLGAKQAEPIAQMLKGRLPQGRSLQLYHEGGGQVEFLPADQDAVEVQDGILQIKLQPDSCALFIQQLVPRAKTLHIPGFQEIQFEIVKSYIKNQQGEVVEVMG</sequence>
<protein>
    <submittedName>
        <fullName evidence="2">Suppressor of fused domain protein</fullName>
    </submittedName>
</protein>
<dbReference type="InterPro" id="IPR037181">
    <property type="entry name" value="SUFU_N"/>
</dbReference>
<feature type="domain" description="Suppressor of fused-like" evidence="1">
    <location>
        <begin position="42"/>
        <end position="204"/>
    </location>
</feature>
<dbReference type="InterPro" id="IPR020941">
    <property type="entry name" value="SUFU-like_domain"/>
</dbReference>
<gene>
    <name evidence="2" type="ORF">ACFQ4Y_02180</name>
</gene>
<evidence type="ECO:0000259" key="1">
    <source>
        <dbReference type="Pfam" id="PF05076"/>
    </source>
</evidence>
<comment type="caution">
    <text evidence="2">The sequence shown here is derived from an EMBL/GenBank/DDBJ whole genome shotgun (WGS) entry which is preliminary data.</text>
</comment>
<reference evidence="3" key="1">
    <citation type="journal article" date="2019" name="Int. J. Syst. Evol. Microbiol.">
        <title>The Global Catalogue of Microorganisms (GCM) 10K type strain sequencing project: providing services to taxonomists for standard genome sequencing and annotation.</title>
        <authorList>
            <consortium name="The Broad Institute Genomics Platform"/>
            <consortium name="The Broad Institute Genome Sequencing Center for Infectious Disease"/>
            <person name="Wu L."/>
            <person name="Ma J."/>
        </authorList>
    </citation>
    <scope>NUCLEOTIDE SEQUENCE [LARGE SCALE GENOMIC DNA]</scope>
    <source>
        <strain evidence="3">S1</strain>
    </source>
</reference>
<dbReference type="Proteomes" id="UP001597282">
    <property type="component" value="Unassembled WGS sequence"/>
</dbReference>
<proteinExistence type="predicted"/>
<dbReference type="Pfam" id="PF05076">
    <property type="entry name" value="SUFU"/>
    <property type="match status" value="1"/>
</dbReference>
<dbReference type="PIRSF" id="PIRSF038192">
    <property type="entry name" value="Txn_reg_BtrU_prd"/>
    <property type="match status" value="1"/>
</dbReference>
<evidence type="ECO:0000313" key="3">
    <source>
        <dbReference type="Proteomes" id="UP001597282"/>
    </source>
</evidence>
<dbReference type="InterPro" id="IPR017429">
    <property type="entry name" value="Suppressor_of_fused_bac"/>
</dbReference>
<evidence type="ECO:0000313" key="2">
    <source>
        <dbReference type="EMBL" id="MFD1425744.1"/>
    </source>
</evidence>
<dbReference type="EMBL" id="JBHTNU010000002">
    <property type="protein sequence ID" value="MFD1425744.1"/>
    <property type="molecule type" value="Genomic_DNA"/>
</dbReference>
<dbReference type="PANTHER" id="PTHR10928">
    <property type="entry name" value="SUPPRESSOR OF FUSED"/>
    <property type="match status" value="1"/>
</dbReference>
<keyword evidence="3" id="KW-1185">Reference proteome</keyword>
<organism evidence="2 3">
    <name type="scientific">Kroppenstedtia sanguinis</name>
    <dbReference type="NCBI Taxonomy" id="1380684"/>
    <lineage>
        <taxon>Bacteria</taxon>
        <taxon>Bacillati</taxon>
        <taxon>Bacillota</taxon>
        <taxon>Bacilli</taxon>
        <taxon>Bacillales</taxon>
        <taxon>Thermoactinomycetaceae</taxon>
        <taxon>Kroppenstedtia</taxon>
    </lineage>
</organism>